<feature type="non-terminal residue" evidence="1">
    <location>
        <position position="1"/>
    </location>
</feature>
<sequence length="152" mass="17144">ASDDLQRLEIEREKVYTRRPGSIPIDPLPMSNRLEASIFDLVGAVNELLRRVAGREAERSEIVEDRWSISEKIVAIGERLGRADRLKFSGLFDGIRSRGEVVATFLALLELIRLKRLIATQDNSFGEIEIFVAPVEMQQIKTGQLKPEPVTT</sequence>
<dbReference type="Gene3D" id="1.10.10.580">
    <property type="entry name" value="Structural maintenance of chromosome 1. Chain E"/>
    <property type="match status" value="1"/>
</dbReference>
<name>A0A382FDJ2_9ZZZZ</name>
<organism evidence="1">
    <name type="scientific">marine metagenome</name>
    <dbReference type="NCBI Taxonomy" id="408172"/>
    <lineage>
        <taxon>unclassified sequences</taxon>
        <taxon>metagenomes</taxon>
        <taxon>ecological metagenomes</taxon>
    </lineage>
</organism>
<dbReference type="InterPro" id="IPR023093">
    <property type="entry name" value="ScpA-like_C"/>
</dbReference>
<proteinExistence type="predicted"/>
<evidence type="ECO:0008006" key="2">
    <source>
        <dbReference type="Google" id="ProtNLM"/>
    </source>
</evidence>
<dbReference type="InterPro" id="IPR003768">
    <property type="entry name" value="ScpA"/>
</dbReference>
<evidence type="ECO:0000313" key="1">
    <source>
        <dbReference type="EMBL" id="SVB61178.1"/>
    </source>
</evidence>
<reference evidence="1" key="1">
    <citation type="submission" date="2018-05" db="EMBL/GenBank/DDBJ databases">
        <authorList>
            <person name="Lanie J.A."/>
            <person name="Ng W.-L."/>
            <person name="Kazmierczak K.M."/>
            <person name="Andrzejewski T.M."/>
            <person name="Davidsen T.M."/>
            <person name="Wayne K.J."/>
            <person name="Tettelin H."/>
            <person name="Glass J.I."/>
            <person name="Rusch D."/>
            <person name="Podicherti R."/>
            <person name="Tsui H.-C.T."/>
            <person name="Winkler M.E."/>
        </authorList>
    </citation>
    <scope>NUCLEOTIDE SEQUENCE</scope>
</reference>
<dbReference type="EMBL" id="UINC01049419">
    <property type="protein sequence ID" value="SVB61178.1"/>
    <property type="molecule type" value="Genomic_DNA"/>
</dbReference>
<dbReference type="PANTHER" id="PTHR33969:SF2">
    <property type="entry name" value="SEGREGATION AND CONDENSATION PROTEIN A"/>
    <property type="match status" value="1"/>
</dbReference>
<dbReference type="PANTHER" id="PTHR33969">
    <property type="entry name" value="SEGREGATION AND CONDENSATION PROTEIN A"/>
    <property type="match status" value="1"/>
</dbReference>
<protein>
    <recommendedName>
        <fullName evidence="2">Rad21/Rec8-like protein C-terminal eukaryotic domain-containing protein</fullName>
    </recommendedName>
</protein>
<dbReference type="AlphaFoldDB" id="A0A382FDJ2"/>
<gene>
    <name evidence="1" type="ORF">METZ01_LOCUS214032</name>
</gene>
<accession>A0A382FDJ2</accession>
<dbReference type="Pfam" id="PF02616">
    <property type="entry name" value="SMC_ScpA"/>
    <property type="match status" value="1"/>
</dbReference>